<dbReference type="InterPro" id="IPR036390">
    <property type="entry name" value="WH_DNA-bd_sf"/>
</dbReference>
<dbReference type="EMBL" id="LBWK01000001">
    <property type="protein sequence ID" value="KKR06093.1"/>
    <property type="molecule type" value="Genomic_DNA"/>
</dbReference>
<dbReference type="Gene3D" id="1.10.10.10">
    <property type="entry name" value="Winged helix-like DNA-binding domain superfamily/Winged helix DNA-binding domain"/>
    <property type="match status" value="1"/>
</dbReference>
<evidence type="ECO:0000256" key="2">
    <source>
        <dbReference type="ARBA" id="ARBA00023125"/>
    </source>
</evidence>
<dbReference type="PANTHER" id="PTHR43132">
    <property type="entry name" value="ARSENICAL RESISTANCE OPERON REPRESSOR ARSR-RELATED"/>
    <property type="match status" value="1"/>
</dbReference>
<proteinExistence type="predicted"/>
<dbReference type="InterPro" id="IPR036388">
    <property type="entry name" value="WH-like_DNA-bd_sf"/>
</dbReference>
<sequence>MNNKMSKYFRVLSNPVRFKIFLDILDTACESCMDCDDISDNCVTRISKMLRIPQPTVSNHVKALMQAGLVESKRKGKNIYLFPSKQFGTGISDFSQYVIEKLAN</sequence>
<keyword evidence="2" id="KW-0238">DNA-binding</keyword>
<dbReference type="CDD" id="cd00090">
    <property type="entry name" value="HTH_ARSR"/>
    <property type="match status" value="1"/>
</dbReference>
<evidence type="ECO:0000259" key="4">
    <source>
        <dbReference type="PROSITE" id="PS50987"/>
    </source>
</evidence>
<feature type="domain" description="HTH arsR-type" evidence="4">
    <location>
        <begin position="1"/>
        <end position="104"/>
    </location>
</feature>
<comment type="caution">
    <text evidence="5">The sequence shown here is derived from an EMBL/GenBank/DDBJ whole genome shotgun (WGS) entry which is preliminary data.</text>
</comment>
<dbReference type="InterPro" id="IPR011991">
    <property type="entry name" value="ArsR-like_HTH"/>
</dbReference>
<keyword evidence="1" id="KW-0805">Transcription regulation</keyword>
<accession>A0A0G0MSI0</accession>
<dbReference type="GO" id="GO:0003700">
    <property type="term" value="F:DNA-binding transcription factor activity"/>
    <property type="evidence" value="ECO:0007669"/>
    <property type="project" value="InterPro"/>
</dbReference>
<protein>
    <submittedName>
        <fullName evidence="5">Arsenical resistance operon repressor</fullName>
    </submittedName>
</protein>
<dbReference type="SUPFAM" id="SSF46785">
    <property type="entry name" value="Winged helix' DNA-binding domain"/>
    <property type="match status" value="1"/>
</dbReference>
<dbReference type="PROSITE" id="PS50987">
    <property type="entry name" value="HTH_ARSR_2"/>
    <property type="match status" value="1"/>
</dbReference>
<dbReference type="PANTHER" id="PTHR43132:SF2">
    <property type="entry name" value="ARSENICAL RESISTANCE OPERON REPRESSOR ARSR-RELATED"/>
    <property type="match status" value="1"/>
</dbReference>
<dbReference type="AlphaFoldDB" id="A0A0G0MSI0"/>
<dbReference type="InterPro" id="IPR051011">
    <property type="entry name" value="Metal_resp_trans_reg"/>
</dbReference>
<evidence type="ECO:0000313" key="5">
    <source>
        <dbReference type="EMBL" id="KKR06093.1"/>
    </source>
</evidence>
<name>A0A0G0MSI0_9BACT</name>
<dbReference type="Pfam" id="PF01022">
    <property type="entry name" value="HTH_5"/>
    <property type="match status" value="1"/>
</dbReference>
<keyword evidence="3" id="KW-0804">Transcription</keyword>
<gene>
    <name evidence="5" type="ORF">UT34_C0001G0133</name>
</gene>
<reference evidence="5 6" key="1">
    <citation type="journal article" date="2015" name="Nature">
        <title>rRNA introns, odd ribosomes, and small enigmatic genomes across a large radiation of phyla.</title>
        <authorList>
            <person name="Brown C.T."/>
            <person name="Hug L.A."/>
            <person name="Thomas B.C."/>
            <person name="Sharon I."/>
            <person name="Castelle C.J."/>
            <person name="Singh A."/>
            <person name="Wilkins M.J."/>
            <person name="Williams K.H."/>
            <person name="Banfield J.F."/>
        </authorList>
    </citation>
    <scope>NUCLEOTIDE SEQUENCE [LARGE SCALE GENOMIC DNA]</scope>
</reference>
<dbReference type="SMART" id="SM00418">
    <property type="entry name" value="HTH_ARSR"/>
    <property type="match status" value="1"/>
</dbReference>
<dbReference type="InterPro" id="IPR001845">
    <property type="entry name" value="HTH_ArsR_DNA-bd_dom"/>
</dbReference>
<dbReference type="STRING" id="1619100.UT34_C0001G0133"/>
<evidence type="ECO:0000256" key="3">
    <source>
        <dbReference type="ARBA" id="ARBA00023163"/>
    </source>
</evidence>
<organism evidence="5 6">
    <name type="scientific">candidate division WS6 bacterium GW2011_GWF2_39_15</name>
    <dbReference type="NCBI Taxonomy" id="1619100"/>
    <lineage>
        <taxon>Bacteria</taxon>
        <taxon>Candidatus Dojkabacteria</taxon>
    </lineage>
</organism>
<dbReference type="Proteomes" id="UP000034799">
    <property type="component" value="Unassembled WGS sequence"/>
</dbReference>
<evidence type="ECO:0000313" key="6">
    <source>
        <dbReference type="Proteomes" id="UP000034799"/>
    </source>
</evidence>
<evidence type="ECO:0000256" key="1">
    <source>
        <dbReference type="ARBA" id="ARBA00023015"/>
    </source>
</evidence>
<dbReference type="GO" id="GO:0003677">
    <property type="term" value="F:DNA binding"/>
    <property type="evidence" value="ECO:0007669"/>
    <property type="project" value="UniProtKB-KW"/>
</dbReference>